<dbReference type="InterPro" id="IPR021109">
    <property type="entry name" value="Peptidase_aspartic_dom_sf"/>
</dbReference>
<evidence type="ECO:0000256" key="2">
    <source>
        <dbReference type="SAM" id="MobiDB-lite"/>
    </source>
</evidence>
<proteinExistence type="predicted"/>
<dbReference type="Proteomes" id="UP000279307">
    <property type="component" value="Chromosome 12"/>
</dbReference>
<dbReference type="GO" id="GO:0004190">
    <property type="term" value="F:aspartic-type endopeptidase activity"/>
    <property type="evidence" value="ECO:0007669"/>
    <property type="project" value="InterPro"/>
</dbReference>
<dbReference type="CDD" id="cd00303">
    <property type="entry name" value="retropepsin_like"/>
    <property type="match status" value="1"/>
</dbReference>
<dbReference type="Pfam" id="PF03564">
    <property type="entry name" value="DUF1759"/>
    <property type="match status" value="1"/>
</dbReference>
<sequence length="780" mass="88394">MTILDQYWCKAEEIHETLRTSYKDALREHDYIKFDHIGTMEEAYLQNKDILLDLIAKFERKVQAATQAGLADSKQHRPSLPRIQLPVFSGRYENWPSFRDLFESIIGKEKSLGNVEQLHYLKVSLKGEAHSIVKNLPTTEQNYTRAWKLLVDHYENKRLLVRSVLSGFTALKTLKWESLADLRKVYQCVMSTVGSLESIERPITSGEDLFVFLIGELFDPRTRREWEDSLGETLDPPTFQQVRQFLERRIHTLEALKPVSELSKAKSSEASKGQARTHHTQKKDAERCTLCKGAHFLMFCEDYRGKPPAGRRAVIESNQLCVNCLGKHSVEKCSSKRVCSACSDQHHTSLHDAFRALKPAEASSTSHVARKPSSDRTSVLLATARVRVEDRTGRLHQVRALIDQGSETSIISERLAQRLRLQRSNANVTIFGVGGQQTGVARGKVSLSIVPEKEESRLHVAAIILPRLTAYSGKLDSSMIDWPHLRGLTLADPAFSERDTIDVLLGADVYASIVREGLRSGGPHDPVAQDTIFGWILSGCTSRSVTTAHLTAHQCVVGEPLDTLVRQFWEQEELPVTPGPLTESERQCEEHFVWTHERDRSGWYVVRLPVASELPDLSGTRRVAVRVLSSQEARFLKNMAFAELYKDCLHQYELLNHMSLAEIPTGLAQSRVCYLPHHGVVRESSTTTKLRVVFNGSATTPEGDALNKNLLVGPNLLLPLADILLRWRQYRYVISADIEKMYRQITVHPDDRDLQRIVWRAKSFSPLLDYRLNNFAILLQ</sequence>
<evidence type="ECO:0000313" key="4">
    <source>
        <dbReference type="EMBL" id="RLU15613.1"/>
    </source>
</evidence>
<reference evidence="4" key="2">
    <citation type="submission" date="2018-07" db="EMBL/GenBank/DDBJ databases">
        <authorList>
            <person name="Mckenzie S.K."/>
            <person name="Kronauer D.J.C."/>
        </authorList>
    </citation>
    <scope>NUCLEOTIDE SEQUENCE</scope>
    <source>
        <strain evidence="4">Clonal line C1</strain>
    </source>
</reference>
<dbReference type="EMBL" id="QOIP01000012">
    <property type="protein sequence ID" value="RLU15613.1"/>
    <property type="molecule type" value="Genomic_DNA"/>
</dbReference>
<protein>
    <recommendedName>
        <fullName evidence="3">Peptidase A2 domain-containing protein</fullName>
    </recommendedName>
</protein>
<dbReference type="SUPFAM" id="SSF56672">
    <property type="entry name" value="DNA/RNA polymerases"/>
    <property type="match status" value="1"/>
</dbReference>
<dbReference type="InterPro" id="IPR005312">
    <property type="entry name" value="DUF1759"/>
</dbReference>
<evidence type="ECO:0000256" key="1">
    <source>
        <dbReference type="ARBA" id="ARBA00022801"/>
    </source>
</evidence>
<dbReference type="PANTHER" id="PTHR47331:SF5">
    <property type="entry name" value="RIBONUCLEASE H"/>
    <property type="match status" value="1"/>
</dbReference>
<dbReference type="GO" id="GO:0006508">
    <property type="term" value="P:proteolysis"/>
    <property type="evidence" value="ECO:0007669"/>
    <property type="project" value="InterPro"/>
</dbReference>
<dbReference type="AlphaFoldDB" id="A0A3L8D6F4"/>
<name>A0A3L8D6F4_OOCBI</name>
<gene>
    <name evidence="4" type="ORF">DMN91_011366</name>
</gene>
<dbReference type="GO" id="GO:0071897">
    <property type="term" value="P:DNA biosynthetic process"/>
    <property type="evidence" value="ECO:0007669"/>
    <property type="project" value="UniProtKB-ARBA"/>
</dbReference>
<dbReference type="OrthoDB" id="7692148at2759"/>
<feature type="domain" description="Peptidase A2" evidence="3">
    <location>
        <begin position="398"/>
        <end position="435"/>
    </location>
</feature>
<organism evidence="4">
    <name type="scientific">Ooceraea biroi</name>
    <name type="common">Clonal raider ant</name>
    <name type="synonym">Cerapachys biroi</name>
    <dbReference type="NCBI Taxonomy" id="2015173"/>
    <lineage>
        <taxon>Eukaryota</taxon>
        <taxon>Metazoa</taxon>
        <taxon>Ecdysozoa</taxon>
        <taxon>Arthropoda</taxon>
        <taxon>Hexapoda</taxon>
        <taxon>Insecta</taxon>
        <taxon>Pterygota</taxon>
        <taxon>Neoptera</taxon>
        <taxon>Endopterygota</taxon>
        <taxon>Hymenoptera</taxon>
        <taxon>Apocrita</taxon>
        <taxon>Aculeata</taxon>
        <taxon>Formicoidea</taxon>
        <taxon>Formicidae</taxon>
        <taxon>Dorylinae</taxon>
        <taxon>Ooceraea</taxon>
    </lineage>
</organism>
<reference evidence="4" key="1">
    <citation type="journal article" date="2018" name="Genome Res.">
        <title>The genomic architecture and molecular evolution of ant odorant receptors.</title>
        <authorList>
            <person name="McKenzie S.K."/>
            <person name="Kronauer D.J.C."/>
        </authorList>
    </citation>
    <scope>NUCLEOTIDE SEQUENCE [LARGE SCALE GENOMIC DNA]</scope>
    <source>
        <strain evidence="4">Clonal line C1</strain>
    </source>
</reference>
<evidence type="ECO:0000259" key="3">
    <source>
        <dbReference type="PROSITE" id="PS50175"/>
    </source>
</evidence>
<keyword evidence="1" id="KW-0378">Hydrolase</keyword>
<dbReference type="Gene3D" id="2.40.70.10">
    <property type="entry name" value="Acid Proteases"/>
    <property type="match status" value="1"/>
</dbReference>
<comment type="caution">
    <text evidence="4">The sequence shown here is derived from an EMBL/GenBank/DDBJ whole genome shotgun (WGS) entry which is preliminary data.</text>
</comment>
<dbReference type="PANTHER" id="PTHR47331">
    <property type="entry name" value="PHD-TYPE DOMAIN-CONTAINING PROTEIN"/>
    <property type="match status" value="1"/>
</dbReference>
<dbReference type="PROSITE" id="PS50175">
    <property type="entry name" value="ASP_PROT_RETROV"/>
    <property type="match status" value="1"/>
</dbReference>
<accession>A0A3L8D6F4</accession>
<dbReference type="InterPro" id="IPR043502">
    <property type="entry name" value="DNA/RNA_pol_sf"/>
</dbReference>
<feature type="region of interest" description="Disordered" evidence="2">
    <location>
        <begin position="261"/>
        <end position="282"/>
    </location>
</feature>
<dbReference type="InterPro" id="IPR001995">
    <property type="entry name" value="Peptidase_A2_cat"/>
</dbReference>